<dbReference type="HOGENOM" id="CLU_013153_0_0_4"/>
<evidence type="ECO:0000313" key="6">
    <source>
        <dbReference type="Proteomes" id="UP000001416"/>
    </source>
</evidence>
<dbReference type="InterPro" id="IPR001633">
    <property type="entry name" value="EAL_dom"/>
</dbReference>
<feature type="transmembrane region" description="Helical" evidence="1">
    <location>
        <begin position="308"/>
        <end position="328"/>
    </location>
</feature>
<dbReference type="PANTHER" id="PTHR44757:SF2">
    <property type="entry name" value="BIOFILM ARCHITECTURE MAINTENANCE PROTEIN MBAA"/>
    <property type="match status" value="1"/>
</dbReference>
<evidence type="ECO:0000259" key="3">
    <source>
        <dbReference type="PROSITE" id="PS50883"/>
    </source>
</evidence>
<dbReference type="InterPro" id="IPR013767">
    <property type="entry name" value="PAS_fold"/>
</dbReference>
<sequence>MAGWGIRSITGTSKLRAAMLLVVVGLLSVSGWLQRLDWLVYDEIISRQSFQPDSDIVIVAIDEESLRTIGKWPWSRELHAGLIDRLSQIGSNVVALDLLLSEPDVDHPEADKRLKTAIFTHGNVVLPVAPAQNASGDRFSLIQPLASLQRRATLGHVDVELDRDGVARRTFLYAGIDIPAFPALGLALADKGSLPNRMRLLSRMPEADKTIVNTGNSWVRSREIMVPFAGPPGTYPRISYARLLNDDDLLDDLRGKIIIVGMTATGLQQGFLTPVSLTRHNYMSGVEWHASVVDMLRNGRSIYPVPEMVAIAVTVLWVLAVLLVVNIVPGRFRSLVLLVSLAAGIGLVTMLLGVFHIWLPPGVALIGTLAVYPLQSWQRINEFIQSQFITGSCLQAVFDSVQEGVITVDAKGNILYLNQESERILGARSEQLIGKPLEQLIGVCLIPDKQDRDVNGSGSADTRPDSRIQHCVLTLPSGDRRTIRVTHRALYDRWRIPAGAVVTISDISDTLEMKQQIARQANYDVLTMLPSRNFLLSRFGELAVSARQHGAALIVCLVSVDNFSKINDAFGYHSGDALLKMIADRLLKLVCSEDLIARWSGDEFMLVVDRPVREGQELQFARKVQETINRRFEINGQEVFISASIGIRISSQPDQVDEKSEIFLDEAVSAMRRVKRQGGNGFQFYASGQMNAWTREQLEFERDFRLAIENQDKALHVLFQPIVDVQQKRVVHNEVLVRWAHPTRGLLSPGDFIPLAERVGLIGQLGDLVLWISCRIAADLAKVGQAVDISVNVASRQLLHPDFLQKVAGVLERTGLPAGRLMLEITESAVISDLPRAAEALVRLKALGVAIALDDFGTGYSSLSLLRELPLDILKIDKSFIQGIEQDHPGDEKFDFAIARAIIALGDNLGLGVIAEGVETEKHMEFLRKHHCYLQQGYYFSRPLSTTQLMQFMGRPDSIRV</sequence>
<dbReference type="InterPro" id="IPR052155">
    <property type="entry name" value="Biofilm_reg_signaling"/>
</dbReference>
<feature type="transmembrane region" description="Helical" evidence="1">
    <location>
        <begin position="335"/>
        <end position="359"/>
    </location>
</feature>
<evidence type="ECO:0000259" key="2">
    <source>
        <dbReference type="PROSITE" id="PS50112"/>
    </source>
</evidence>
<organism evidence="5 6">
    <name type="scientific">Nitrosomonas europaea (strain ATCC 19718 / CIP 103999 / KCTC 2705 / NBRC 14298)</name>
    <dbReference type="NCBI Taxonomy" id="228410"/>
    <lineage>
        <taxon>Bacteria</taxon>
        <taxon>Pseudomonadati</taxon>
        <taxon>Pseudomonadota</taxon>
        <taxon>Betaproteobacteria</taxon>
        <taxon>Nitrosomonadales</taxon>
        <taxon>Nitrosomonadaceae</taxon>
        <taxon>Nitrosomonas</taxon>
    </lineage>
</organism>
<dbReference type="SMART" id="SM00267">
    <property type="entry name" value="GGDEF"/>
    <property type="match status" value="1"/>
</dbReference>
<keyword evidence="1" id="KW-0472">Membrane</keyword>
<protein>
    <submittedName>
        <fullName evidence="5">Diguanylate cyclase/phosphodiesterase domain 2 (EAL)</fullName>
    </submittedName>
</protein>
<dbReference type="OrthoDB" id="9813903at2"/>
<evidence type="ECO:0000259" key="4">
    <source>
        <dbReference type="PROSITE" id="PS50887"/>
    </source>
</evidence>
<dbReference type="AlphaFoldDB" id="Q82T54"/>
<dbReference type="SMART" id="SM01080">
    <property type="entry name" value="CHASE2"/>
    <property type="match status" value="1"/>
</dbReference>
<gene>
    <name evidence="5" type="ordered locus">NE2075</name>
</gene>
<dbReference type="InterPro" id="IPR007890">
    <property type="entry name" value="CHASE2"/>
</dbReference>
<keyword evidence="1" id="KW-1133">Transmembrane helix</keyword>
<dbReference type="PROSITE" id="PS50887">
    <property type="entry name" value="GGDEF"/>
    <property type="match status" value="1"/>
</dbReference>
<dbReference type="Pfam" id="PF00563">
    <property type="entry name" value="EAL"/>
    <property type="match status" value="1"/>
</dbReference>
<dbReference type="SMART" id="SM00052">
    <property type="entry name" value="EAL"/>
    <property type="match status" value="1"/>
</dbReference>
<dbReference type="Gene3D" id="3.20.20.450">
    <property type="entry name" value="EAL domain"/>
    <property type="match status" value="1"/>
</dbReference>
<dbReference type="InterPro" id="IPR035965">
    <property type="entry name" value="PAS-like_dom_sf"/>
</dbReference>
<feature type="domain" description="EAL" evidence="3">
    <location>
        <begin position="697"/>
        <end position="957"/>
    </location>
</feature>
<dbReference type="CDD" id="cd01949">
    <property type="entry name" value="GGDEF"/>
    <property type="match status" value="1"/>
</dbReference>
<dbReference type="SUPFAM" id="SSF141868">
    <property type="entry name" value="EAL domain-like"/>
    <property type="match status" value="1"/>
</dbReference>
<dbReference type="Gene3D" id="3.30.70.270">
    <property type="match status" value="1"/>
</dbReference>
<dbReference type="GO" id="GO:0006355">
    <property type="term" value="P:regulation of DNA-templated transcription"/>
    <property type="evidence" value="ECO:0007669"/>
    <property type="project" value="InterPro"/>
</dbReference>
<accession>Q82T54</accession>
<dbReference type="PhylomeDB" id="Q82T54"/>
<dbReference type="InterPro" id="IPR000160">
    <property type="entry name" value="GGDEF_dom"/>
</dbReference>
<reference evidence="5 6" key="1">
    <citation type="journal article" date="2003" name="J. Bacteriol.">
        <title>Complete genome sequence of the ammonia-oxidizing bacterium and obligate chemolithoautotroph Nitrosomonas europaea.</title>
        <authorList>
            <person name="Chain P."/>
            <person name="Lamerdin J."/>
            <person name="Larimer F."/>
            <person name="Regala W."/>
            <person name="Land M."/>
            <person name="Hauser L."/>
            <person name="Hooper A."/>
            <person name="Klotz M."/>
            <person name="Norton J."/>
            <person name="Sayavedra-Soto L."/>
            <person name="Arciero D."/>
            <person name="Hommes N."/>
            <person name="Whittaker M."/>
            <person name="Arp D."/>
        </authorList>
    </citation>
    <scope>NUCLEOTIDE SEQUENCE [LARGE SCALE GENOMIC DNA]</scope>
    <source>
        <strain evidence="6">ATCC 19718 / CIP 103999 / KCTC 2705 / NBRC 14298</strain>
    </source>
</reference>
<dbReference type="PROSITE" id="PS50883">
    <property type="entry name" value="EAL"/>
    <property type="match status" value="1"/>
</dbReference>
<dbReference type="CDD" id="cd00130">
    <property type="entry name" value="PAS"/>
    <property type="match status" value="1"/>
</dbReference>
<dbReference type="SUPFAM" id="SSF55073">
    <property type="entry name" value="Nucleotide cyclase"/>
    <property type="match status" value="1"/>
</dbReference>
<dbReference type="CDD" id="cd01948">
    <property type="entry name" value="EAL"/>
    <property type="match status" value="1"/>
</dbReference>
<dbReference type="SUPFAM" id="SSF55785">
    <property type="entry name" value="PYP-like sensor domain (PAS domain)"/>
    <property type="match status" value="1"/>
</dbReference>
<dbReference type="PANTHER" id="PTHR44757">
    <property type="entry name" value="DIGUANYLATE CYCLASE DGCP"/>
    <property type="match status" value="1"/>
</dbReference>
<dbReference type="Proteomes" id="UP000001416">
    <property type="component" value="Chromosome"/>
</dbReference>
<dbReference type="Pfam" id="PF00990">
    <property type="entry name" value="GGDEF"/>
    <property type="match status" value="1"/>
</dbReference>
<feature type="domain" description="GGDEF" evidence="4">
    <location>
        <begin position="551"/>
        <end position="687"/>
    </location>
</feature>
<dbReference type="InterPro" id="IPR035919">
    <property type="entry name" value="EAL_sf"/>
</dbReference>
<dbReference type="Gene3D" id="3.30.450.20">
    <property type="entry name" value="PAS domain"/>
    <property type="match status" value="1"/>
</dbReference>
<dbReference type="NCBIfam" id="TIGR00229">
    <property type="entry name" value="sensory_box"/>
    <property type="match status" value="1"/>
</dbReference>
<dbReference type="SMART" id="SM00091">
    <property type="entry name" value="PAS"/>
    <property type="match status" value="1"/>
</dbReference>
<name>Q82T54_NITEU</name>
<dbReference type="Pfam" id="PF05226">
    <property type="entry name" value="CHASE2"/>
    <property type="match status" value="1"/>
</dbReference>
<feature type="domain" description="PAS" evidence="2">
    <location>
        <begin position="390"/>
        <end position="435"/>
    </location>
</feature>
<dbReference type="KEGG" id="neu:NE2075"/>
<dbReference type="PROSITE" id="PS50112">
    <property type="entry name" value="PAS"/>
    <property type="match status" value="1"/>
</dbReference>
<dbReference type="InterPro" id="IPR000014">
    <property type="entry name" value="PAS"/>
</dbReference>
<proteinExistence type="predicted"/>
<evidence type="ECO:0000313" key="5">
    <source>
        <dbReference type="EMBL" id="CAD85986.1"/>
    </source>
</evidence>
<evidence type="ECO:0000256" key="1">
    <source>
        <dbReference type="SAM" id="Phobius"/>
    </source>
</evidence>
<dbReference type="RefSeq" id="WP_011112584.1">
    <property type="nucleotide sequence ID" value="NC_004757.1"/>
</dbReference>
<dbReference type="InterPro" id="IPR043128">
    <property type="entry name" value="Rev_trsase/Diguanyl_cyclase"/>
</dbReference>
<dbReference type="InterPro" id="IPR029787">
    <property type="entry name" value="Nucleotide_cyclase"/>
</dbReference>
<keyword evidence="1" id="KW-0812">Transmembrane</keyword>
<dbReference type="EMBL" id="AL954747">
    <property type="protein sequence ID" value="CAD85986.1"/>
    <property type="molecule type" value="Genomic_DNA"/>
</dbReference>
<keyword evidence="6" id="KW-1185">Reference proteome</keyword>
<dbReference type="eggNOG" id="COG5001">
    <property type="taxonomic scope" value="Bacteria"/>
</dbReference>
<dbReference type="GeneID" id="87105214"/>
<dbReference type="NCBIfam" id="TIGR00254">
    <property type="entry name" value="GGDEF"/>
    <property type="match status" value="1"/>
</dbReference>
<dbReference type="STRING" id="228410.NE2075"/>
<dbReference type="Pfam" id="PF00989">
    <property type="entry name" value="PAS"/>
    <property type="match status" value="1"/>
</dbReference>